<sequence length="224" mass="24596">MADPSGRSPAQLLDSVLGLGALGLTIRAVFSTAGPALLLLLLLVSFLAFDLLHRHLQGCSCSWPSLSPGAPTVMQQPRVETDAIGAGEGPQRALPWTAWVTRQDWVRWCLCHVPQSWTQWWTTSSWRQPLQRMLWNLEGILYLLLALMLCHALFTTGSHLLSSLWPVAAAAWRHLLPAILLLVLSALPALLFTASFLLLFSTLLSLVGLLTSMSHPGYAQDLDQ</sequence>
<feature type="transmembrane region" description="Helical" evidence="1">
    <location>
        <begin position="134"/>
        <end position="154"/>
    </location>
</feature>
<comment type="caution">
    <text evidence="2">The sequence shown here is derived from an EMBL/GenBank/DDBJ whole genome shotgun (WGS) entry which is preliminary data.</text>
</comment>
<dbReference type="Proteomes" id="UP001177744">
    <property type="component" value="Unassembled WGS sequence"/>
</dbReference>
<keyword evidence="3" id="KW-1185">Reference proteome</keyword>
<organism evidence="2 3">
    <name type="scientific">Cnephaeus nilssonii</name>
    <name type="common">Northern bat</name>
    <name type="synonym">Eptesicus nilssonii</name>
    <dbReference type="NCBI Taxonomy" id="3371016"/>
    <lineage>
        <taxon>Eukaryota</taxon>
        <taxon>Metazoa</taxon>
        <taxon>Chordata</taxon>
        <taxon>Craniata</taxon>
        <taxon>Vertebrata</taxon>
        <taxon>Euteleostomi</taxon>
        <taxon>Mammalia</taxon>
        <taxon>Eutheria</taxon>
        <taxon>Laurasiatheria</taxon>
        <taxon>Chiroptera</taxon>
        <taxon>Yangochiroptera</taxon>
        <taxon>Vespertilionidae</taxon>
        <taxon>Cnephaeus</taxon>
    </lineage>
</organism>
<dbReference type="Pfam" id="PF15841">
    <property type="entry name" value="TMEM239"/>
    <property type="match status" value="1"/>
</dbReference>
<dbReference type="PANTHER" id="PTHR37356:SF1">
    <property type="entry name" value="TRANSMEMBRANE PROTEIN 239"/>
    <property type="match status" value="1"/>
</dbReference>
<evidence type="ECO:0000313" key="3">
    <source>
        <dbReference type="Proteomes" id="UP001177744"/>
    </source>
</evidence>
<feature type="transmembrane region" description="Helical" evidence="1">
    <location>
        <begin position="36"/>
        <end position="52"/>
    </location>
</feature>
<reference evidence="2" key="1">
    <citation type="submission" date="2023-06" db="EMBL/GenBank/DDBJ databases">
        <title>Reference genome for the Northern bat (Eptesicus nilssonii), a most northern bat species.</title>
        <authorList>
            <person name="Laine V.N."/>
            <person name="Pulliainen A.T."/>
            <person name="Lilley T.M."/>
        </authorList>
    </citation>
    <scope>NUCLEOTIDE SEQUENCE</scope>
    <source>
        <strain evidence="2">BLF_Eptnil</strain>
        <tissue evidence="2">Kidney</tissue>
    </source>
</reference>
<keyword evidence="1" id="KW-0472">Membrane</keyword>
<dbReference type="AlphaFoldDB" id="A0AA40LLD9"/>
<evidence type="ECO:0000256" key="1">
    <source>
        <dbReference type="SAM" id="Phobius"/>
    </source>
</evidence>
<dbReference type="EMBL" id="JAULJE010000011">
    <property type="protein sequence ID" value="KAK1337320.1"/>
    <property type="molecule type" value="Genomic_DNA"/>
</dbReference>
<keyword evidence="1" id="KW-1133">Transmembrane helix</keyword>
<name>A0AA40LLD9_CNENI</name>
<accession>A0AA40LLD9</accession>
<feature type="transmembrane region" description="Helical" evidence="1">
    <location>
        <begin position="174"/>
        <end position="207"/>
    </location>
</feature>
<evidence type="ECO:0000313" key="2">
    <source>
        <dbReference type="EMBL" id="KAK1337320.1"/>
    </source>
</evidence>
<proteinExistence type="predicted"/>
<dbReference type="PANTHER" id="PTHR37356">
    <property type="entry name" value="TRANSMEMBRANE PROTEIN 239"/>
    <property type="match status" value="1"/>
</dbReference>
<protein>
    <recommendedName>
        <fullName evidence="4">Transmembrane protein 239</fullName>
    </recommendedName>
</protein>
<dbReference type="InterPro" id="IPR031694">
    <property type="entry name" value="TMEM239"/>
</dbReference>
<keyword evidence="1" id="KW-0812">Transmembrane</keyword>
<evidence type="ECO:0008006" key="4">
    <source>
        <dbReference type="Google" id="ProtNLM"/>
    </source>
</evidence>
<gene>
    <name evidence="2" type="ORF">QTO34_001946</name>
</gene>